<feature type="signal peptide" evidence="6">
    <location>
        <begin position="1"/>
        <end position="21"/>
    </location>
</feature>
<dbReference type="Pfam" id="PF03572">
    <property type="entry name" value="Peptidase_S41"/>
    <property type="match status" value="1"/>
</dbReference>
<dbReference type="InterPro" id="IPR001478">
    <property type="entry name" value="PDZ"/>
</dbReference>
<dbReference type="InterPro" id="IPR029045">
    <property type="entry name" value="ClpP/crotonase-like_dom_sf"/>
</dbReference>
<evidence type="ECO:0000256" key="5">
    <source>
        <dbReference type="RuleBase" id="RU004404"/>
    </source>
</evidence>
<dbReference type="GO" id="GO:0004175">
    <property type="term" value="F:endopeptidase activity"/>
    <property type="evidence" value="ECO:0007669"/>
    <property type="project" value="TreeGrafter"/>
</dbReference>
<dbReference type="CDD" id="cd07560">
    <property type="entry name" value="Peptidase_S41_CPP"/>
    <property type="match status" value="1"/>
</dbReference>
<dbReference type="EMBL" id="JAMZMM010000500">
    <property type="protein sequence ID" value="MCP2732174.1"/>
    <property type="molecule type" value="Genomic_DNA"/>
</dbReference>
<dbReference type="SMART" id="SM00245">
    <property type="entry name" value="TSPc"/>
    <property type="match status" value="1"/>
</dbReference>
<dbReference type="CDD" id="cd06782">
    <property type="entry name" value="cpPDZ_CPP-like"/>
    <property type="match status" value="1"/>
</dbReference>
<sequence>MNQYTKPFPWLKSIFFTGAIATTAAFSLLAPMGDRSVFAALQDSPKNIVDEVWQIVNSDYVDNTFNNVDWQVTRKQLLSRDYTSKQQAYDAIRKALEPLADPYTRFLDPEQFKSLTSQTAGELSGIGIRLGLNEKNQKLMVVEPIENSPAAQADIKSGDEIVAIDSKSTEGMTAEEASALIRGEVGTDITLKISREDKGIFDVKLTRAQIELPAVHSSVKQEGKMKVGYIILDEFSSHAAEQMERSIKNLNSQKIDGYVLDLRGNPGGLLHASIAIARMWIDNGEIVHTIDRKGGEQKFSANQSAITQLPLVVLVDGNSASASEILTGALKDNKRATIVGSRTFGKAVVQSVHSLSDGSGLAVTISRYYPPSGADINHKGIVPDIKLDLSTEQQKRLAINPELRATSDDPQYKQAIASLENIALTPPGASQPVKPISIR</sequence>
<evidence type="ECO:0000256" key="3">
    <source>
        <dbReference type="ARBA" id="ARBA00022801"/>
    </source>
</evidence>
<dbReference type="InterPro" id="IPR054625">
    <property type="entry name" value="Cterm_S41_CtpB"/>
</dbReference>
<keyword evidence="9" id="KW-1185">Reference proteome</keyword>
<accession>A0AAE3GX75</accession>
<evidence type="ECO:0000256" key="6">
    <source>
        <dbReference type="SAM" id="SignalP"/>
    </source>
</evidence>
<dbReference type="PANTHER" id="PTHR32060:SF30">
    <property type="entry name" value="CARBOXY-TERMINAL PROCESSING PROTEASE CTPA"/>
    <property type="match status" value="1"/>
</dbReference>
<dbReference type="InterPro" id="IPR041489">
    <property type="entry name" value="PDZ_6"/>
</dbReference>
<keyword evidence="3 5" id="KW-0378">Hydrolase</keyword>
<dbReference type="SUPFAM" id="SSF50156">
    <property type="entry name" value="PDZ domain-like"/>
    <property type="match status" value="1"/>
</dbReference>
<keyword evidence="4 5" id="KW-0720">Serine protease</keyword>
<keyword evidence="2 5" id="KW-0645">Protease</keyword>
<proteinExistence type="inferred from homology"/>
<dbReference type="FunFam" id="2.30.42.10:FF:000063">
    <property type="entry name" value="Peptidase, S41 family"/>
    <property type="match status" value="1"/>
</dbReference>
<dbReference type="SUPFAM" id="SSF52096">
    <property type="entry name" value="ClpP/crotonase"/>
    <property type="match status" value="1"/>
</dbReference>
<evidence type="ECO:0000256" key="4">
    <source>
        <dbReference type="ARBA" id="ARBA00022825"/>
    </source>
</evidence>
<dbReference type="GO" id="GO:0030288">
    <property type="term" value="C:outer membrane-bounded periplasmic space"/>
    <property type="evidence" value="ECO:0007669"/>
    <property type="project" value="TreeGrafter"/>
</dbReference>
<dbReference type="GO" id="GO:0006508">
    <property type="term" value="P:proteolysis"/>
    <property type="evidence" value="ECO:0007669"/>
    <property type="project" value="UniProtKB-KW"/>
</dbReference>
<protein>
    <submittedName>
        <fullName evidence="8">S41 family peptidase</fullName>
    </submittedName>
</protein>
<dbReference type="Gene3D" id="3.30.750.44">
    <property type="match status" value="1"/>
</dbReference>
<dbReference type="Pfam" id="PF17820">
    <property type="entry name" value="PDZ_6"/>
    <property type="match status" value="1"/>
</dbReference>
<dbReference type="RefSeq" id="WP_254014899.1">
    <property type="nucleotide sequence ID" value="NZ_JAMZMM010000500.1"/>
</dbReference>
<dbReference type="PANTHER" id="PTHR32060">
    <property type="entry name" value="TAIL-SPECIFIC PROTEASE"/>
    <property type="match status" value="1"/>
</dbReference>
<evidence type="ECO:0000256" key="2">
    <source>
        <dbReference type="ARBA" id="ARBA00022670"/>
    </source>
</evidence>
<dbReference type="NCBIfam" id="TIGR00225">
    <property type="entry name" value="prc"/>
    <property type="match status" value="1"/>
</dbReference>
<dbReference type="Gene3D" id="2.30.42.10">
    <property type="match status" value="1"/>
</dbReference>
<evidence type="ECO:0000313" key="8">
    <source>
        <dbReference type="EMBL" id="MCP2732174.1"/>
    </source>
</evidence>
<evidence type="ECO:0000259" key="7">
    <source>
        <dbReference type="PROSITE" id="PS50106"/>
    </source>
</evidence>
<dbReference type="InterPro" id="IPR036034">
    <property type="entry name" value="PDZ_sf"/>
</dbReference>
<dbReference type="AlphaFoldDB" id="A0AAE3GX75"/>
<dbReference type="GO" id="GO:0008236">
    <property type="term" value="F:serine-type peptidase activity"/>
    <property type="evidence" value="ECO:0007669"/>
    <property type="project" value="UniProtKB-KW"/>
</dbReference>
<comment type="similarity">
    <text evidence="1 5">Belongs to the peptidase S41A family.</text>
</comment>
<gene>
    <name evidence="8" type="ORF">NJ959_27465</name>
</gene>
<evidence type="ECO:0000256" key="1">
    <source>
        <dbReference type="ARBA" id="ARBA00009179"/>
    </source>
</evidence>
<dbReference type="PROSITE" id="PS50106">
    <property type="entry name" value="PDZ"/>
    <property type="match status" value="1"/>
</dbReference>
<dbReference type="Proteomes" id="UP001204953">
    <property type="component" value="Unassembled WGS sequence"/>
</dbReference>
<feature type="chain" id="PRO_5042253991" evidence="6">
    <location>
        <begin position="22"/>
        <end position="439"/>
    </location>
</feature>
<comment type="caution">
    <text evidence="8">The sequence shown here is derived from an EMBL/GenBank/DDBJ whole genome shotgun (WGS) entry which is preliminary data.</text>
</comment>
<reference evidence="8" key="1">
    <citation type="submission" date="2022-06" db="EMBL/GenBank/DDBJ databases">
        <title>New cyanobacteria of genus Symplocastrum in benthos of Lake Baikal.</title>
        <authorList>
            <person name="Sorokovikova E."/>
            <person name="Tikhonova I."/>
            <person name="Krasnopeev A."/>
            <person name="Evseev P."/>
            <person name="Gladkikh A."/>
            <person name="Belykh O."/>
        </authorList>
    </citation>
    <scope>NUCLEOTIDE SEQUENCE</scope>
    <source>
        <strain evidence="8">BBK-W-15</strain>
    </source>
</reference>
<organism evidence="8 9">
    <name type="scientific">Limnofasciculus baicalensis BBK-W-15</name>
    <dbReference type="NCBI Taxonomy" id="2699891"/>
    <lineage>
        <taxon>Bacteria</taxon>
        <taxon>Bacillati</taxon>
        <taxon>Cyanobacteriota</taxon>
        <taxon>Cyanophyceae</taxon>
        <taxon>Coleofasciculales</taxon>
        <taxon>Coleofasciculaceae</taxon>
        <taxon>Limnofasciculus</taxon>
        <taxon>Limnofasciculus baicalensis</taxon>
    </lineage>
</organism>
<dbReference type="NCBIfam" id="NF045589">
    <property type="entry name" value="Cterm_S41_CtpB"/>
    <property type="match status" value="1"/>
</dbReference>
<dbReference type="Gene3D" id="3.90.226.10">
    <property type="entry name" value="2-enoyl-CoA Hydratase, Chain A, domain 1"/>
    <property type="match status" value="1"/>
</dbReference>
<dbReference type="InterPro" id="IPR004447">
    <property type="entry name" value="Peptidase_S41A"/>
</dbReference>
<dbReference type="InterPro" id="IPR005151">
    <property type="entry name" value="Tail-specific_protease"/>
</dbReference>
<name>A0AAE3GX75_9CYAN</name>
<dbReference type="GO" id="GO:0007165">
    <property type="term" value="P:signal transduction"/>
    <property type="evidence" value="ECO:0007669"/>
    <property type="project" value="TreeGrafter"/>
</dbReference>
<evidence type="ECO:0000313" key="9">
    <source>
        <dbReference type="Proteomes" id="UP001204953"/>
    </source>
</evidence>
<keyword evidence="6" id="KW-0732">Signal</keyword>
<feature type="domain" description="PDZ" evidence="7">
    <location>
        <begin position="112"/>
        <end position="182"/>
    </location>
</feature>
<dbReference type="SMART" id="SM00228">
    <property type="entry name" value="PDZ"/>
    <property type="match status" value="1"/>
</dbReference>